<dbReference type="AlphaFoldDB" id="X1V9Y7"/>
<evidence type="ECO:0000313" key="2">
    <source>
        <dbReference type="EMBL" id="GAJ09931.1"/>
    </source>
</evidence>
<feature type="domain" description="2Fe-2S ferredoxin-type" evidence="1">
    <location>
        <begin position="2"/>
        <end position="70"/>
    </location>
</feature>
<sequence length="70" mass="7330">METITITLNGREVSGHPAMTVLELASESGIKIPTLCNDSHLAPFGACRICIVEDERSGALMASCVTPIAS</sequence>
<feature type="non-terminal residue" evidence="2">
    <location>
        <position position="70"/>
    </location>
</feature>
<organism evidence="2">
    <name type="scientific">marine sediment metagenome</name>
    <dbReference type="NCBI Taxonomy" id="412755"/>
    <lineage>
        <taxon>unclassified sequences</taxon>
        <taxon>metagenomes</taxon>
        <taxon>ecological metagenomes</taxon>
    </lineage>
</organism>
<dbReference type="InterPro" id="IPR036010">
    <property type="entry name" value="2Fe-2S_ferredoxin-like_sf"/>
</dbReference>
<dbReference type="EMBL" id="BARW01034771">
    <property type="protein sequence ID" value="GAJ09931.1"/>
    <property type="molecule type" value="Genomic_DNA"/>
</dbReference>
<comment type="caution">
    <text evidence="2">The sequence shown here is derived from an EMBL/GenBank/DDBJ whole genome shotgun (WGS) entry which is preliminary data.</text>
</comment>
<name>X1V9Y7_9ZZZZ</name>
<evidence type="ECO:0000259" key="1">
    <source>
        <dbReference type="PROSITE" id="PS51085"/>
    </source>
</evidence>
<dbReference type="Pfam" id="PF13510">
    <property type="entry name" value="Fer2_4"/>
    <property type="match status" value="1"/>
</dbReference>
<dbReference type="CDD" id="cd00207">
    <property type="entry name" value="fer2"/>
    <property type="match status" value="1"/>
</dbReference>
<dbReference type="GO" id="GO:0051536">
    <property type="term" value="F:iron-sulfur cluster binding"/>
    <property type="evidence" value="ECO:0007669"/>
    <property type="project" value="InterPro"/>
</dbReference>
<dbReference type="InterPro" id="IPR001041">
    <property type="entry name" value="2Fe-2S_ferredoxin-type"/>
</dbReference>
<dbReference type="Gene3D" id="3.10.20.740">
    <property type="match status" value="1"/>
</dbReference>
<dbReference type="PROSITE" id="PS51085">
    <property type="entry name" value="2FE2S_FER_2"/>
    <property type="match status" value="1"/>
</dbReference>
<reference evidence="2" key="1">
    <citation type="journal article" date="2014" name="Front. Microbiol.">
        <title>High frequency of phylogenetically diverse reductive dehalogenase-homologous genes in deep subseafloor sedimentary metagenomes.</title>
        <authorList>
            <person name="Kawai M."/>
            <person name="Futagami T."/>
            <person name="Toyoda A."/>
            <person name="Takaki Y."/>
            <person name="Nishi S."/>
            <person name="Hori S."/>
            <person name="Arai W."/>
            <person name="Tsubouchi T."/>
            <person name="Morono Y."/>
            <person name="Uchiyama I."/>
            <person name="Ito T."/>
            <person name="Fujiyama A."/>
            <person name="Inagaki F."/>
            <person name="Takami H."/>
        </authorList>
    </citation>
    <scope>NUCLEOTIDE SEQUENCE</scope>
    <source>
        <strain evidence="2">Expedition CK06-06</strain>
    </source>
</reference>
<gene>
    <name evidence="2" type="ORF">S12H4_54399</name>
</gene>
<protein>
    <recommendedName>
        <fullName evidence="1">2Fe-2S ferredoxin-type domain-containing protein</fullName>
    </recommendedName>
</protein>
<accession>X1V9Y7</accession>
<proteinExistence type="predicted"/>
<dbReference type="SUPFAM" id="SSF54292">
    <property type="entry name" value="2Fe-2S ferredoxin-like"/>
    <property type="match status" value="1"/>
</dbReference>